<dbReference type="VEuPathDB" id="CryptoDB:Vbra_6288"/>
<sequence length="150" mass="16740">MVVMSHVAPMNTGRFLNYVLLMLGRFVCEKDLFFDGNLQEAFYRLPVTNLQADALAIARGYTMEVLRLEPASTNMFCRYLESAAAAISDVLLRNTIAYPGTPLIDTTTLGLARSEAVQAAMDARCNGLLDFLETHFIRRPCSLRTTHETT</sequence>
<keyword evidence="2" id="KW-1185">Reference proteome</keyword>
<dbReference type="OrthoDB" id="10046327at2759"/>
<organism evidence="1 2">
    <name type="scientific">Vitrella brassicaformis (strain CCMP3155)</name>
    <dbReference type="NCBI Taxonomy" id="1169540"/>
    <lineage>
        <taxon>Eukaryota</taxon>
        <taxon>Sar</taxon>
        <taxon>Alveolata</taxon>
        <taxon>Colpodellida</taxon>
        <taxon>Vitrellaceae</taxon>
        <taxon>Vitrella</taxon>
    </lineage>
</organism>
<name>A0A0G4GKV6_VITBC</name>
<evidence type="ECO:0000313" key="1">
    <source>
        <dbReference type="EMBL" id="CEM30661.1"/>
    </source>
</evidence>
<dbReference type="EMBL" id="CDMY01000701">
    <property type="protein sequence ID" value="CEM30661.1"/>
    <property type="molecule type" value="Genomic_DNA"/>
</dbReference>
<evidence type="ECO:0000313" key="2">
    <source>
        <dbReference type="Proteomes" id="UP000041254"/>
    </source>
</evidence>
<dbReference type="Proteomes" id="UP000041254">
    <property type="component" value="Unassembled WGS sequence"/>
</dbReference>
<gene>
    <name evidence="1" type="ORF">Vbra_6288</name>
</gene>
<dbReference type="AlphaFoldDB" id="A0A0G4GKV6"/>
<dbReference type="InParanoid" id="A0A0G4GKV6"/>
<proteinExistence type="predicted"/>
<reference evidence="1 2" key="1">
    <citation type="submission" date="2014-11" db="EMBL/GenBank/DDBJ databases">
        <authorList>
            <person name="Zhu J."/>
            <person name="Qi W."/>
            <person name="Song R."/>
        </authorList>
    </citation>
    <scope>NUCLEOTIDE SEQUENCE [LARGE SCALE GENOMIC DNA]</scope>
</reference>
<protein>
    <submittedName>
        <fullName evidence="1">Uncharacterized protein</fullName>
    </submittedName>
</protein>
<accession>A0A0G4GKV6</accession>
<dbReference type="PhylomeDB" id="A0A0G4GKV6"/>